<evidence type="ECO:0000259" key="1">
    <source>
        <dbReference type="PROSITE" id="PS50846"/>
    </source>
</evidence>
<dbReference type="Proteomes" id="UP000004846">
    <property type="component" value="Unassembled WGS sequence"/>
</dbReference>
<dbReference type="GeneID" id="60892807"/>
<evidence type="ECO:0000313" key="2">
    <source>
        <dbReference type="EMBL" id="EFM83099.1"/>
    </source>
</evidence>
<organism evidence="2 3">
    <name type="scientific">Enterococcus faecalis TX4248</name>
    <dbReference type="NCBI Taxonomy" id="749495"/>
    <lineage>
        <taxon>Bacteria</taxon>
        <taxon>Bacillati</taxon>
        <taxon>Bacillota</taxon>
        <taxon>Bacilli</taxon>
        <taxon>Lactobacillales</taxon>
        <taxon>Enterococcaceae</taxon>
        <taxon>Enterococcus</taxon>
    </lineage>
</organism>
<protein>
    <submittedName>
        <fullName evidence="2">Heavy metal-associated domain protein</fullName>
    </submittedName>
</protein>
<reference evidence="2 3" key="1">
    <citation type="submission" date="2010-07" db="EMBL/GenBank/DDBJ databases">
        <authorList>
            <person name="Sid Ahmed O."/>
        </authorList>
    </citation>
    <scope>NUCLEOTIDE SEQUENCE [LARGE SCALE GENOMIC DNA]</scope>
    <source>
        <strain evidence="2 3">TX4248</strain>
    </source>
</reference>
<dbReference type="CDD" id="cd00371">
    <property type="entry name" value="HMA"/>
    <property type="match status" value="1"/>
</dbReference>
<accession>A0A125W6W0</accession>
<proteinExistence type="predicted"/>
<dbReference type="Pfam" id="PF00403">
    <property type="entry name" value="HMA"/>
    <property type="match status" value="1"/>
</dbReference>
<dbReference type="GO" id="GO:0046872">
    <property type="term" value="F:metal ion binding"/>
    <property type="evidence" value="ECO:0007669"/>
    <property type="project" value="InterPro"/>
</dbReference>
<dbReference type="RefSeq" id="WP_002355215.1">
    <property type="nucleotide sequence ID" value="NZ_GL454438.1"/>
</dbReference>
<name>A0A125W6W0_ENTFL</name>
<dbReference type="EMBL" id="AEBR01000036">
    <property type="protein sequence ID" value="EFM83099.1"/>
    <property type="molecule type" value="Genomic_DNA"/>
</dbReference>
<feature type="domain" description="HMA" evidence="1">
    <location>
        <begin position="1"/>
        <end position="66"/>
    </location>
</feature>
<evidence type="ECO:0000313" key="3">
    <source>
        <dbReference type="Proteomes" id="UP000004846"/>
    </source>
</evidence>
<dbReference type="AlphaFoldDB" id="A0A125W6W0"/>
<dbReference type="SUPFAM" id="SSF55008">
    <property type="entry name" value="HMA, heavy metal-associated domain"/>
    <property type="match status" value="1"/>
</dbReference>
<dbReference type="InterPro" id="IPR036163">
    <property type="entry name" value="HMA_dom_sf"/>
</dbReference>
<comment type="caution">
    <text evidence="2">The sequence shown here is derived from an EMBL/GenBank/DDBJ whole genome shotgun (WGS) entry which is preliminary data.</text>
</comment>
<gene>
    <name evidence="2" type="ORF">HMPREF9498_01296</name>
</gene>
<dbReference type="Gene3D" id="3.30.70.100">
    <property type="match status" value="1"/>
</dbReference>
<dbReference type="InterPro" id="IPR006121">
    <property type="entry name" value="HMA_dom"/>
</dbReference>
<sequence>MEKTVKIDGMKCDGCVQAVTEKFSGIDGVTNVAVHLADQTAVVTADREVSQDELNTTLADTKFKVVSE</sequence>
<dbReference type="HOGENOM" id="CLU_134973_6_1_9"/>
<dbReference type="PROSITE" id="PS50846">
    <property type="entry name" value="HMA_2"/>
    <property type="match status" value="1"/>
</dbReference>